<dbReference type="EnsemblPlants" id="KEH29949">
    <property type="protein sequence ID" value="KEH29949"/>
    <property type="gene ID" value="MTR_4g057235"/>
</dbReference>
<reference evidence="2" key="3">
    <citation type="submission" date="2015-04" db="UniProtKB">
        <authorList>
            <consortium name="EnsemblPlants"/>
        </authorList>
    </citation>
    <scope>IDENTIFICATION</scope>
    <source>
        <strain evidence="2">cv. Jemalong A17</strain>
    </source>
</reference>
<reference evidence="1 3" key="2">
    <citation type="journal article" date="2014" name="BMC Genomics">
        <title>An improved genome release (version Mt4.0) for the model legume Medicago truncatula.</title>
        <authorList>
            <person name="Tang H."/>
            <person name="Krishnakumar V."/>
            <person name="Bidwell S."/>
            <person name="Rosen B."/>
            <person name="Chan A."/>
            <person name="Zhou S."/>
            <person name="Gentzbittel L."/>
            <person name="Childs K.L."/>
            <person name="Yandell M."/>
            <person name="Gundlach H."/>
            <person name="Mayer K.F."/>
            <person name="Schwartz D.C."/>
            <person name="Town C.D."/>
        </authorList>
    </citation>
    <scope>GENOME REANNOTATION</scope>
    <source>
        <strain evidence="1">A17</strain>
        <strain evidence="2 3">cv. Jemalong A17</strain>
    </source>
</reference>
<proteinExistence type="predicted"/>
<dbReference type="AlphaFoldDB" id="A0A072UJN1"/>
<accession>A0A072UJN1</accession>
<dbReference type="EMBL" id="CM001220">
    <property type="protein sequence ID" value="KEH29949.1"/>
    <property type="molecule type" value="Genomic_DNA"/>
</dbReference>
<name>A0A072UJN1_MEDTR</name>
<reference evidence="1 3" key="1">
    <citation type="journal article" date="2011" name="Nature">
        <title>The Medicago genome provides insight into the evolution of rhizobial symbioses.</title>
        <authorList>
            <person name="Young N.D."/>
            <person name="Debelle F."/>
            <person name="Oldroyd G.E."/>
            <person name="Geurts R."/>
            <person name="Cannon S.B."/>
            <person name="Udvardi M.K."/>
            <person name="Benedito V.A."/>
            <person name="Mayer K.F."/>
            <person name="Gouzy J."/>
            <person name="Schoof H."/>
            <person name="Van de Peer Y."/>
            <person name="Proost S."/>
            <person name="Cook D.R."/>
            <person name="Meyers B.C."/>
            <person name="Spannagl M."/>
            <person name="Cheung F."/>
            <person name="De Mita S."/>
            <person name="Krishnakumar V."/>
            <person name="Gundlach H."/>
            <person name="Zhou S."/>
            <person name="Mudge J."/>
            <person name="Bharti A.K."/>
            <person name="Murray J.D."/>
            <person name="Naoumkina M.A."/>
            <person name="Rosen B."/>
            <person name="Silverstein K.A."/>
            <person name="Tang H."/>
            <person name="Rombauts S."/>
            <person name="Zhao P.X."/>
            <person name="Zhou P."/>
            <person name="Barbe V."/>
            <person name="Bardou P."/>
            <person name="Bechner M."/>
            <person name="Bellec A."/>
            <person name="Berger A."/>
            <person name="Berges H."/>
            <person name="Bidwell S."/>
            <person name="Bisseling T."/>
            <person name="Choisne N."/>
            <person name="Couloux A."/>
            <person name="Denny R."/>
            <person name="Deshpande S."/>
            <person name="Dai X."/>
            <person name="Doyle J.J."/>
            <person name="Dudez A.M."/>
            <person name="Farmer A.D."/>
            <person name="Fouteau S."/>
            <person name="Franken C."/>
            <person name="Gibelin C."/>
            <person name="Gish J."/>
            <person name="Goldstein S."/>
            <person name="Gonzalez A.J."/>
            <person name="Green P.J."/>
            <person name="Hallab A."/>
            <person name="Hartog M."/>
            <person name="Hua A."/>
            <person name="Humphray S.J."/>
            <person name="Jeong D.H."/>
            <person name="Jing Y."/>
            <person name="Jocker A."/>
            <person name="Kenton S.M."/>
            <person name="Kim D.J."/>
            <person name="Klee K."/>
            <person name="Lai H."/>
            <person name="Lang C."/>
            <person name="Lin S."/>
            <person name="Macmil S.L."/>
            <person name="Magdelenat G."/>
            <person name="Matthews L."/>
            <person name="McCorrison J."/>
            <person name="Monaghan E.L."/>
            <person name="Mun J.H."/>
            <person name="Najar F.Z."/>
            <person name="Nicholson C."/>
            <person name="Noirot C."/>
            <person name="O'Bleness M."/>
            <person name="Paule C.R."/>
            <person name="Poulain J."/>
            <person name="Prion F."/>
            <person name="Qin B."/>
            <person name="Qu C."/>
            <person name="Retzel E.F."/>
            <person name="Riddle C."/>
            <person name="Sallet E."/>
            <person name="Samain S."/>
            <person name="Samson N."/>
            <person name="Sanders I."/>
            <person name="Saurat O."/>
            <person name="Scarpelli C."/>
            <person name="Schiex T."/>
            <person name="Segurens B."/>
            <person name="Severin A.J."/>
            <person name="Sherrier D.J."/>
            <person name="Shi R."/>
            <person name="Sims S."/>
            <person name="Singer S.R."/>
            <person name="Sinharoy S."/>
            <person name="Sterck L."/>
            <person name="Viollet A."/>
            <person name="Wang B.B."/>
            <person name="Wang K."/>
            <person name="Wang M."/>
            <person name="Wang X."/>
            <person name="Warfsmann J."/>
            <person name="Weissenbach J."/>
            <person name="White D.D."/>
            <person name="White J.D."/>
            <person name="Wiley G.B."/>
            <person name="Wincker P."/>
            <person name="Xing Y."/>
            <person name="Yang L."/>
            <person name="Yao Z."/>
            <person name="Ying F."/>
            <person name="Zhai J."/>
            <person name="Zhou L."/>
            <person name="Zuber A."/>
            <person name="Denarie J."/>
            <person name="Dixon R.A."/>
            <person name="May G.D."/>
            <person name="Schwartz D.C."/>
            <person name="Rogers J."/>
            <person name="Quetier F."/>
            <person name="Town C.D."/>
            <person name="Roe B.A."/>
        </authorList>
    </citation>
    <scope>NUCLEOTIDE SEQUENCE [LARGE SCALE GENOMIC DNA]</scope>
    <source>
        <strain evidence="1">A17</strain>
        <strain evidence="2 3">cv. Jemalong A17</strain>
    </source>
</reference>
<sequence length="101" mass="11462">MVQVQKQDKLILAKIFRIDEDGCSIDPSKLLTWSKKGDREFRPNSGAKLREPIEQLSLNECCIALIHGQRINMMLRKNIYQQFVPSVCNVGSKLANGTLCK</sequence>
<evidence type="ECO:0000313" key="3">
    <source>
        <dbReference type="Proteomes" id="UP000002051"/>
    </source>
</evidence>
<organism evidence="1 3">
    <name type="scientific">Medicago truncatula</name>
    <name type="common">Barrel medic</name>
    <name type="synonym">Medicago tribuloides</name>
    <dbReference type="NCBI Taxonomy" id="3880"/>
    <lineage>
        <taxon>Eukaryota</taxon>
        <taxon>Viridiplantae</taxon>
        <taxon>Streptophyta</taxon>
        <taxon>Embryophyta</taxon>
        <taxon>Tracheophyta</taxon>
        <taxon>Spermatophyta</taxon>
        <taxon>Magnoliopsida</taxon>
        <taxon>eudicotyledons</taxon>
        <taxon>Gunneridae</taxon>
        <taxon>Pentapetalae</taxon>
        <taxon>rosids</taxon>
        <taxon>fabids</taxon>
        <taxon>Fabales</taxon>
        <taxon>Fabaceae</taxon>
        <taxon>Papilionoideae</taxon>
        <taxon>50 kb inversion clade</taxon>
        <taxon>NPAAA clade</taxon>
        <taxon>Hologalegina</taxon>
        <taxon>IRL clade</taxon>
        <taxon>Trifolieae</taxon>
        <taxon>Medicago</taxon>
    </lineage>
</organism>
<evidence type="ECO:0000313" key="2">
    <source>
        <dbReference type="EnsemblPlants" id="KEH29949"/>
    </source>
</evidence>
<dbReference type="HOGENOM" id="CLU_2295871_0_0_1"/>
<dbReference type="Proteomes" id="UP000002051">
    <property type="component" value="Chromosome 4"/>
</dbReference>
<keyword evidence="3" id="KW-1185">Reference proteome</keyword>
<gene>
    <name evidence="1" type="ordered locus">MTR_4g057235</name>
</gene>
<protein>
    <submittedName>
        <fullName evidence="1 2">Uncharacterized protein</fullName>
    </submittedName>
</protein>
<evidence type="ECO:0000313" key="1">
    <source>
        <dbReference type="EMBL" id="KEH29949.1"/>
    </source>
</evidence>